<dbReference type="EMBL" id="CP030840">
    <property type="protein sequence ID" value="AXC10831.1"/>
    <property type="molecule type" value="Genomic_DNA"/>
</dbReference>
<keyword evidence="1" id="KW-1133">Transmembrane helix</keyword>
<feature type="transmembrane region" description="Helical" evidence="1">
    <location>
        <begin position="20"/>
        <end position="38"/>
    </location>
</feature>
<keyword evidence="1" id="KW-0472">Membrane</keyword>
<dbReference type="RefSeq" id="WP_114206388.1">
    <property type="nucleotide sequence ID" value="NZ_CP030840.1"/>
</dbReference>
<sequence>MKDLFGKYLWWTQERGSFHYDVMVTLILLFIFLTPHLWSYRDRPTPRGTSPAEVLVKTESPDHFLYQINATQLDKSEDLETALLHNVEAISGDVVLDRYEAAKDSSGKIVAYRVWAHR</sequence>
<accession>A0A2Z5FVF5</accession>
<dbReference type="AlphaFoldDB" id="A0A2Z5FVF5"/>
<dbReference type="Proteomes" id="UP000253606">
    <property type="component" value="Chromosome"/>
</dbReference>
<evidence type="ECO:0000256" key="1">
    <source>
        <dbReference type="SAM" id="Phobius"/>
    </source>
</evidence>
<proteinExistence type="predicted"/>
<name>A0A2Z5FVF5_9BACT</name>
<evidence type="ECO:0000313" key="3">
    <source>
        <dbReference type="Proteomes" id="UP000253606"/>
    </source>
</evidence>
<organism evidence="2 3">
    <name type="scientific">Acidisarcina polymorpha</name>
    <dbReference type="NCBI Taxonomy" id="2211140"/>
    <lineage>
        <taxon>Bacteria</taxon>
        <taxon>Pseudomonadati</taxon>
        <taxon>Acidobacteriota</taxon>
        <taxon>Terriglobia</taxon>
        <taxon>Terriglobales</taxon>
        <taxon>Acidobacteriaceae</taxon>
        <taxon>Acidisarcina</taxon>
    </lineage>
</organism>
<keyword evidence="3" id="KW-1185">Reference proteome</keyword>
<reference evidence="2 3" key="1">
    <citation type="journal article" date="2018" name="Front. Microbiol.">
        <title>Hydrolytic Capabilities as a Key to Environmental Success: Chitinolytic and Cellulolytic Acidobacteria From Acidic Sub-arctic Soils and Boreal Peatlands.</title>
        <authorList>
            <person name="Belova S.E."/>
            <person name="Ravin N.V."/>
            <person name="Pankratov T.A."/>
            <person name="Rakitin A.L."/>
            <person name="Ivanova A.A."/>
            <person name="Beletsky A.V."/>
            <person name="Mardanov A.V."/>
            <person name="Sinninghe Damste J.S."/>
            <person name="Dedysh S.N."/>
        </authorList>
    </citation>
    <scope>NUCLEOTIDE SEQUENCE [LARGE SCALE GENOMIC DNA]</scope>
    <source>
        <strain evidence="2 3">SBC82</strain>
    </source>
</reference>
<dbReference type="OrthoDB" id="119540at2"/>
<protein>
    <submittedName>
        <fullName evidence="2">Uncharacterized protein</fullName>
    </submittedName>
</protein>
<dbReference type="KEGG" id="abas:ACPOL_1485"/>
<keyword evidence="1" id="KW-0812">Transmembrane</keyword>
<evidence type="ECO:0000313" key="2">
    <source>
        <dbReference type="EMBL" id="AXC10831.1"/>
    </source>
</evidence>
<gene>
    <name evidence="2" type="ORF">ACPOL_1485</name>
</gene>